<dbReference type="RefSeq" id="WP_012940971.1">
    <property type="nucleotide sequence ID" value="NC_013741.1"/>
</dbReference>
<dbReference type="eggNOG" id="arCOG02650">
    <property type="taxonomic scope" value="Archaea"/>
</dbReference>
<feature type="domain" description="4Fe-4S ferredoxin-type" evidence="1">
    <location>
        <begin position="33"/>
        <end position="62"/>
    </location>
</feature>
<evidence type="ECO:0000313" key="3">
    <source>
        <dbReference type="Proteomes" id="UP000001901"/>
    </source>
</evidence>
<accession>D2REU1</accession>
<dbReference type="PROSITE" id="PS51379">
    <property type="entry name" value="4FE4S_FER_2"/>
    <property type="match status" value="1"/>
</dbReference>
<organism evidence="2 3">
    <name type="scientific">Archaeoglobus profundus (strain DSM 5631 / JCM 9629 / NBRC 100127 / Av18)</name>
    <dbReference type="NCBI Taxonomy" id="572546"/>
    <lineage>
        <taxon>Archaea</taxon>
        <taxon>Methanobacteriati</taxon>
        <taxon>Methanobacteriota</taxon>
        <taxon>Archaeoglobi</taxon>
        <taxon>Archaeoglobales</taxon>
        <taxon>Archaeoglobaceae</taxon>
        <taxon>Archaeoglobus</taxon>
    </lineage>
</organism>
<dbReference type="PANTHER" id="PTHR31332">
    <property type="entry name" value="7-HYDROXYMETHYL CHLOROPHYLL A REDUCTASE, CHLOROPLASTIC"/>
    <property type="match status" value="1"/>
</dbReference>
<dbReference type="InterPro" id="IPR045220">
    <property type="entry name" value="FRHB/FDHB/HCAR-like"/>
</dbReference>
<dbReference type="InterPro" id="IPR007516">
    <property type="entry name" value="Co_F420_Hydgase/DH_bsu_N"/>
</dbReference>
<dbReference type="Pfam" id="PF04422">
    <property type="entry name" value="FrhB_FdhB_N"/>
    <property type="match status" value="1"/>
</dbReference>
<dbReference type="KEGG" id="apo:Arcpr_1589"/>
<dbReference type="PANTHER" id="PTHR31332:SF0">
    <property type="entry name" value="7-HYDROXYMETHYL CHLOROPHYLL A REDUCTASE, CHLOROPLASTIC"/>
    <property type="match status" value="1"/>
</dbReference>
<dbReference type="InterPro" id="IPR007525">
    <property type="entry name" value="FrhB_FdhB_C"/>
</dbReference>
<dbReference type="InterPro" id="IPR017896">
    <property type="entry name" value="4Fe4S_Fe-S-bd"/>
</dbReference>
<dbReference type="Gene3D" id="3.10.450.750">
    <property type="match status" value="1"/>
</dbReference>
<proteinExistence type="predicted"/>
<dbReference type="GO" id="GO:0052592">
    <property type="term" value="F:oxidoreductase activity, acting on CH or CH2 groups, with an iron-sulfur protein as acceptor"/>
    <property type="evidence" value="ECO:0007669"/>
    <property type="project" value="TreeGrafter"/>
</dbReference>
<dbReference type="PaxDb" id="572546-Arcpr_1589"/>
<dbReference type="Gene3D" id="3.30.70.20">
    <property type="match status" value="1"/>
</dbReference>
<dbReference type="Proteomes" id="UP000001901">
    <property type="component" value="Chromosome"/>
</dbReference>
<dbReference type="Pfam" id="PF04432">
    <property type="entry name" value="FrhB_FdhB_C"/>
    <property type="match status" value="1"/>
</dbReference>
<protein>
    <submittedName>
        <fullName evidence="2">Coenzyme F420 hydrogenase/dehydrogenase beta subunit domain protein</fullName>
    </submittedName>
</protein>
<dbReference type="InterPro" id="IPR017900">
    <property type="entry name" value="4Fe4S_Fe_S_CS"/>
</dbReference>
<name>D2REU1_ARCPA</name>
<sequence length="337" mass="37096">MNPFEELEVDIILSGKCCYCGACGAFCKYIHYENERPVAENCEHCGVCYDVCPVNYFSESKAEIEIFGEKRKDDAIGYYREILAGRATDENIRSKAQDGGAVTAILTYLLESGAIDSAVVTGRDESWNPKPIVAISKEDLLASTGSKYTQCLVLLGVKDAIKMGKKSIALVGLPCHVKAIRNAQMSGHSLGAEKVSVVLGLFCMETFSRDLLKHKLEEIGVKIEDVEKFDIKKGKLMAWVKGEVKTIPLKELKDAVRTSCKFCNDFTAEFADISFGSVGSDDGWSTIIIRSDRGEKIVKGAVDQGYLEVQPITEKGIEAIRKLASRKKSCKVVYTQI</sequence>
<dbReference type="AlphaFoldDB" id="D2REU1"/>
<evidence type="ECO:0000259" key="1">
    <source>
        <dbReference type="PROSITE" id="PS51379"/>
    </source>
</evidence>
<evidence type="ECO:0000313" key="2">
    <source>
        <dbReference type="EMBL" id="ADB58635.1"/>
    </source>
</evidence>
<reference evidence="2 3" key="1">
    <citation type="journal article" date="2010" name="Stand. Genomic Sci.">
        <title>Complete genome sequence of Archaeoglobus profundus type strain (AV18).</title>
        <authorList>
            <person name="von Jan M."/>
            <person name="Lapidus A."/>
            <person name="Del Rio T.G."/>
            <person name="Copeland A."/>
            <person name="Tice H."/>
            <person name="Cheng J.F."/>
            <person name="Lucas S."/>
            <person name="Chen F."/>
            <person name="Nolan M."/>
            <person name="Goodwin L."/>
            <person name="Han C."/>
            <person name="Pitluck S."/>
            <person name="Liolios K."/>
            <person name="Ivanova N."/>
            <person name="Mavromatis K."/>
            <person name="Ovchinnikova G."/>
            <person name="Chertkov O."/>
            <person name="Pati A."/>
            <person name="Chen A."/>
            <person name="Palaniappan K."/>
            <person name="Land M."/>
            <person name="Hauser L."/>
            <person name="Chang Y.J."/>
            <person name="Jeffries C.D."/>
            <person name="Saunders E."/>
            <person name="Brettin T."/>
            <person name="Detter J.C."/>
            <person name="Chain P."/>
            <person name="Eichinger K."/>
            <person name="Huber H."/>
            <person name="Spring S."/>
            <person name="Rohde M."/>
            <person name="Goker M."/>
            <person name="Wirth R."/>
            <person name="Woyke T."/>
            <person name="Bristow J."/>
            <person name="Eisen J.A."/>
            <person name="Markowitz V."/>
            <person name="Hugenholtz P."/>
            <person name="Kyrpides N.C."/>
            <person name="Klenk H.P."/>
        </authorList>
    </citation>
    <scope>NUCLEOTIDE SEQUENCE [LARGE SCALE GENOMIC DNA]</scope>
    <source>
        <strain evidence="3">DSM 5631 / JCM 9629 / NBRC 100127 / Av18</strain>
    </source>
</reference>
<dbReference type="EMBL" id="CP001857">
    <property type="protein sequence ID" value="ADB58635.1"/>
    <property type="molecule type" value="Genomic_DNA"/>
</dbReference>
<dbReference type="STRING" id="572546.Arcpr_1589"/>
<dbReference type="GeneID" id="8740280"/>
<dbReference type="OrthoDB" id="37898at2157"/>
<keyword evidence="3" id="KW-1185">Reference proteome</keyword>
<dbReference type="NCBIfam" id="NF006807">
    <property type="entry name" value="PRK09325.1"/>
    <property type="match status" value="1"/>
</dbReference>
<dbReference type="SUPFAM" id="SSF54862">
    <property type="entry name" value="4Fe-4S ferredoxins"/>
    <property type="match status" value="1"/>
</dbReference>
<dbReference type="PROSITE" id="PS00198">
    <property type="entry name" value="4FE4S_FER_1"/>
    <property type="match status" value="1"/>
</dbReference>
<dbReference type="HOGENOM" id="CLU_037958_0_0_2"/>
<gene>
    <name evidence="2" type="ordered locus">Arcpr_1589</name>
</gene>